<dbReference type="RefSeq" id="WP_008871420.1">
    <property type="nucleotide sequence ID" value="NZ_ACJN02000003.1"/>
</dbReference>
<accession>D6STQ5</accession>
<comment type="catalytic activity">
    <reaction evidence="1 11">
        <text>5-(2-hydroxyethyl)-4-methylthiazole + ATP = 4-methyl-5-(2-phosphooxyethyl)-thiazole + ADP + H(+)</text>
        <dbReference type="Rhea" id="RHEA:24212"/>
        <dbReference type="ChEBI" id="CHEBI:15378"/>
        <dbReference type="ChEBI" id="CHEBI:17957"/>
        <dbReference type="ChEBI" id="CHEBI:30616"/>
        <dbReference type="ChEBI" id="CHEBI:58296"/>
        <dbReference type="ChEBI" id="CHEBI:456216"/>
        <dbReference type="EC" id="2.7.1.50"/>
    </reaction>
</comment>
<evidence type="ECO:0000256" key="8">
    <source>
        <dbReference type="ARBA" id="ARBA00022840"/>
    </source>
</evidence>
<comment type="similarity">
    <text evidence="11">Belongs to the Thz kinase family.</text>
</comment>
<reference evidence="13" key="1">
    <citation type="submission" date="2010-05" db="EMBL/GenBank/DDBJ databases">
        <title>The draft genome of Desulfonatronospira thiodismutans ASO3-1.</title>
        <authorList>
            <consortium name="US DOE Joint Genome Institute (JGI-PGF)"/>
            <person name="Lucas S."/>
            <person name="Copeland A."/>
            <person name="Lapidus A."/>
            <person name="Cheng J.-F."/>
            <person name="Bruce D."/>
            <person name="Goodwin L."/>
            <person name="Pitluck S."/>
            <person name="Chertkov O."/>
            <person name="Brettin T."/>
            <person name="Detter J.C."/>
            <person name="Han C."/>
            <person name="Land M.L."/>
            <person name="Hauser L."/>
            <person name="Kyrpides N."/>
            <person name="Mikhailova N."/>
            <person name="Muyzer G."/>
            <person name="Woyke T."/>
        </authorList>
    </citation>
    <scope>NUCLEOTIDE SEQUENCE [LARGE SCALE GENOMIC DNA]</scope>
    <source>
        <strain evidence="13">ASO3-1</strain>
    </source>
</reference>
<name>D6STQ5_9BACT</name>
<gene>
    <name evidence="11" type="primary">thiM</name>
    <name evidence="13" type="ORF">Dthio_PD1410</name>
</gene>
<evidence type="ECO:0000256" key="7">
    <source>
        <dbReference type="ARBA" id="ARBA00022777"/>
    </source>
</evidence>
<keyword evidence="4 11" id="KW-0808">Transferase</keyword>
<dbReference type="GO" id="GO:0009229">
    <property type="term" value="P:thiamine diphosphate biosynthetic process"/>
    <property type="evidence" value="ECO:0007669"/>
    <property type="project" value="UniProtKB-UniRule"/>
</dbReference>
<keyword evidence="10 11" id="KW-0784">Thiamine biosynthesis</keyword>
<dbReference type="SUPFAM" id="SSF53613">
    <property type="entry name" value="Ribokinase-like"/>
    <property type="match status" value="1"/>
</dbReference>
<dbReference type="PIRSF" id="PIRSF000513">
    <property type="entry name" value="Thz_kinase"/>
    <property type="match status" value="1"/>
</dbReference>
<dbReference type="GO" id="GO:0005524">
    <property type="term" value="F:ATP binding"/>
    <property type="evidence" value="ECO:0007669"/>
    <property type="project" value="UniProtKB-UniRule"/>
</dbReference>
<evidence type="ECO:0000256" key="11">
    <source>
        <dbReference type="HAMAP-Rule" id="MF_00228"/>
    </source>
</evidence>
<dbReference type="InterPro" id="IPR000417">
    <property type="entry name" value="Hyethyz_kinase"/>
</dbReference>
<dbReference type="GO" id="GO:0004417">
    <property type="term" value="F:hydroxyethylthiazole kinase activity"/>
    <property type="evidence" value="ECO:0007669"/>
    <property type="project" value="UniProtKB-UniRule"/>
</dbReference>
<proteinExistence type="inferred from homology"/>
<dbReference type="EC" id="2.7.1.50" evidence="11"/>
<dbReference type="Proteomes" id="UP000005496">
    <property type="component" value="Unassembled WGS sequence"/>
</dbReference>
<comment type="function">
    <text evidence="11">Catalyzes the phosphorylation of the hydroxyl group of 4-methyl-5-beta-hydroxyethylthiazole (THZ).</text>
</comment>
<keyword evidence="5 11" id="KW-0479">Metal-binding</keyword>
<sequence length="267" mass="28318">MITSEKVWERLEEIREKRPLVLNLTNIVVTSITANALLALGASPAMTRSEHEVEELTSLGSALVLNMGTPCMNQVQAMRLGASRAVKLGVPVVLDPVGAGASKLRVDAPMEFLKKGWVSILRGNASEIMALGGSGDKPRGVDSLHGSALALEAARELSSRYECVVCVSGEKDLVVSRDKVLTVNNGHPMMTRVTGMGCCSTCLVAAFSAVEKDFLQAAAMGMAVMGLAGERAVQEASGPGSLQTGFLDILYAMDKEMLQGMHIKEEV</sequence>
<dbReference type="PRINTS" id="PR01099">
    <property type="entry name" value="HYETHTZKNASE"/>
</dbReference>
<feature type="binding site" evidence="11">
    <location>
        <position position="195"/>
    </location>
    <ligand>
        <name>substrate</name>
    </ligand>
</feature>
<evidence type="ECO:0000256" key="4">
    <source>
        <dbReference type="ARBA" id="ARBA00022679"/>
    </source>
</evidence>
<feature type="binding site" evidence="11">
    <location>
        <position position="46"/>
    </location>
    <ligand>
        <name>substrate</name>
    </ligand>
</feature>
<comment type="cofactor">
    <cofactor evidence="2 11">
        <name>Mg(2+)</name>
        <dbReference type="ChEBI" id="CHEBI:18420"/>
    </cofactor>
</comment>
<keyword evidence="7 11" id="KW-0418">Kinase</keyword>
<dbReference type="UniPathway" id="UPA00060">
    <property type="reaction ID" value="UER00139"/>
</dbReference>
<evidence type="ECO:0000256" key="1">
    <source>
        <dbReference type="ARBA" id="ARBA00001771"/>
    </source>
</evidence>
<dbReference type="InterPro" id="IPR029056">
    <property type="entry name" value="Ribokinase-like"/>
</dbReference>
<keyword evidence="12" id="KW-0472">Membrane</keyword>
<keyword evidence="14" id="KW-1185">Reference proteome</keyword>
<dbReference type="NCBIfam" id="NF006830">
    <property type="entry name" value="PRK09355.1"/>
    <property type="match status" value="1"/>
</dbReference>
<comment type="pathway">
    <text evidence="3 11">Cofactor biosynthesis; thiamine diphosphate biosynthesis; 4-methyl-5-(2-phosphoethyl)-thiazole from 5-(2-hydroxyethyl)-4-methylthiazole: step 1/1.</text>
</comment>
<dbReference type="GO" id="GO:0000287">
    <property type="term" value="F:magnesium ion binding"/>
    <property type="evidence" value="ECO:0007669"/>
    <property type="project" value="UniProtKB-UniRule"/>
</dbReference>
<dbReference type="EMBL" id="ACJN02000003">
    <property type="protein sequence ID" value="EFI34071.1"/>
    <property type="molecule type" value="Genomic_DNA"/>
</dbReference>
<evidence type="ECO:0000313" key="13">
    <source>
        <dbReference type="EMBL" id="EFI34071.1"/>
    </source>
</evidence>
<keyword evidence="9 11" id="KW-0460">Magnesium</keyword>
<evidence type="ECO:0000313" key="14">
    <source>
        <dbReference type="Proteomes" id="UP000005496"/>
    </source>
</evidence>
<dbReference type="Pfam" id="PF02110">
    <property type="entry name" value="HK"/>
    <property type="match status" value="1"/>
</dbReference>
<organism evidence="13 14">
    <name type="scientific">Desulfonatronospira thiodismutans ASO3-1</name>
    <dbReference type="NCBI Taxonomy" id="555779"/>
    <lineage>
        <taxon>Bacteria</taxon>
        <taxon>Pseudomonadati</taxon>
        <taxon>Thermodesulfobacteriota</taxon>
        <taxon>Desulfovibrionia</taxon>
        <taxon>Desulfovibrionales</taxon>
        <taxon>Desulfonatronovibrionaceae</taxon>
        <taxon>Desulfonatronospira</taxon>
    </lineage>
</organism>
<dbReference type="CDD" id="cd01170">
    <property type="entry name" value="THZ_kinase"/>
    <property type="match status" value="1"/>
</dbReference>
<dbReference type="eggNOG" id="COG2145">
    <property type="taxonomic scope" value="Bacteria"/>
</dbReference>
<feature type="binding site" evidence="11">
    <location>
        <position position="122"/>
    </location>
    <ligand>
        <name>ATP</name>
        <dbReference type="ChEBI" id="CHEBI:30616"/>
    </ligand>
</feature>
<evidence type="ECO:0000256" key="10">
    <source>
        <dbReference type="ARBA" id="ARBA00022977"/>
    </source>
</evidence>
<feature type="binding site" evidence="11">
    <location>
        <position position="168"/>
    </location>
    <ligand>
        <name>ATP</name>
        <dbReference type="ChEBI" id="CHEBI:30616"/>
    </ligand>
</feature>
<comment type="caution">
    <text evidence="13">The sequence shown here is derived from an EMBL/GenBank/DDBJ whole genome shotgun (WGS) entry which is preliminary data.</text>
</comment>
<dbReference type="Gene3D" id="3.40.1190.20">
    <property type="match status" value="1"/>
</dbReference>
<evidence type="ECO:0000256" key="3">
    <source>
        <dbReference type="ARBA" id="ARBA00004868"/>
    </source>
</evidence>
<keyword evidence="6 11" id="KW-0547">Nucleotide-binding</keyword>
<keyword evidence="12" id="KW-1133">Transmembrane helix</keyword>
<feature type="transmembrane region" description="Helical" evidence="12">
    <location>
        <begin position="20"/>
        <end position="42"/>
    </location>
</feature>
<dbReference type="OrthoDB" id="8909021at2"/>
<evidence type="ECO:0000256" key="2">
    <source>
        <dbReference type="ARBA" id="ARBA00001946"/>
    </source>
</evidence>
<keyword evidence="12" id="KW-0812">Transmembrane</keyword>
<dbReference type="HAMAP" id="MF_00228">
    <property type="entry name" value="Thz_kinase"/>
    <property type="match status" value="1"/>
</dbReference>
<evidence type="ECO:0000256" key="6">
    <source>
        <dbReference type="ARBA" id="ARBA00022741"/>
    </source>
</evidence>
<evidence type="ECO:0000256" key="12">
    <source>
        <dbReference type="SAM" id="Phobius"/>
    </source>
</evidence>
<dbReference type="AlphaFoldDB" id="D6STQ5"/>
<dbReference type="GO" id="GO:0009228">
    <property type="term" value="P:thiamine biosynthetic process"/>
    <property type="evidence" value="ECO:0007669"/>
    <property type="project" value="UniProtKB-KW"/>
</dbReference>
<protein>
    <recommendedName>
        <fullName evidence="11">Hydroxyethylthiazole kinase</fullName>
        <ecNumber evidence="11">2.7.1.50</ecNumber>
    </recommendedName>
    <alternativeName>
        <fullName evidence="11">4-methyl-5-beta-hydroxyethylthiazole kinase</fullName>
        <shortName evidence="11">TH kinase</shortName>
        <shortName evidence="11">Thz kinase</shortName>
    </alternativeName>
</protein>
<keyword evidence="8 11" id="KW-0067">ATP-binding</keyword>
<evidence type="ECO:0000256" key="9">
    <source>
        <dbReference type="ARBA" id="ARBA00022842"/>
    </source>
</evidence>
<evidence type="ECO:0000256" key="5">
    <source>
        <dbReference type="ARBA" id="ARBA00022723"/>
    </source>
</evidence>